<keyword evidence="6" id="KW-1185">Reference proteome</keyword>
<feature type="domain" description="DUF8094" evidence="4">
    <location>
        <begin position="344"/>
        <end position="640"/>
    </location>
</feature>
<sequence length="645" mass="67589">MRYLLSAVSIVLALTCFALAIGQRTIWAPPQTIVEQLQEPVETPVLVLGGDVLATHDGRQTITVAGEGTVTAVVGRTSDVLGWIGEGDHSIVVAEEEGLALDAETGGEATVPEIAGSDLWVQEVTGEGEISLELAAPLDYSIAIVSDGTAAAPSDVRVEWPNERSMPLFGPLMAAGFVFAALALLLLLLAVRRHRRHRGPQRRLSPAPSRRERREIERGSRRGLPVAPPAIEATSPDAPVDDASTPSDVPASGDVPSSDAPSAEPETPGTDAASADDVRRTERRAVPRHRAVLRRMRLVVPIAMGAALLTGCGPQYWPDLAQPSASPSGTPEPTSLEDTLPPAAVTVRQFERILADTREVVAAADAALDPALAAERLGGPQLEAREVSYEVRAEDGSVAAATGIPDGDVELLLPQQSEVWPRSVLAVVGSQDETQAQSALVFVQETARDDYRLVYQYRLQGGNQLTGASADVGAPGLPANTPLLALAPESIAAAYGDVLVNGPNSSSAARFPADNDTLQEQIGYDYKQGLVSADTGQNANIAFAVGEDDQPPVTLVADADGGAYVATSFTESTTYTPREEGVTVSPPAGAVSVLSPVAESSTGLTVTYQLQALFYVPPTSGDDEEQPLVLLGYAQALLDVQEVQG</sequence>
<feature type="region of interest" description="Disordered" evidence="1">
    <location>
        <begin position="320"/>
        <end position="339"/>
    </location>
</feature>
<name>A0ABN3APF4_9MICO</name>
<evidence type="ECO:0000256" key="1">
    <source>
        <dbReference type="SAM" id="MobiDB-lite"/>
    </source>
</evidence>
<dbReference type="Proteomes" id="UP001501599">
    <property type="component" value="Unassembled WGS sequence"/>
</dbReference>
<protein>
    <recommendedName>
        <fullName evidence="4">DUF8094 domain-containing protein</fullName>
    </recommendedName>
</protein>
<feature type="chain" id="PRO_5046058355" description="DUF8094 domain-containing protein" evidence="3">
    <location>
        <begin position="21"/>
        <end position="645"/>
    </location>
</feature>
<gene>
    <name evidence="5" type="ORF">GCM10009846_11420</name>
</gene>
<dbReference type="EMBL" id="BAAAQT010000005">
    <property type="protein sequence ID" value="GAA2172644.1"/>
    <property type="molecule type" value="Genomic_DNA"/>
</dbReference>
<feature type="transmembrane region" description="Helical" evidence="2">
    <location>
        <begin position="298"/>
        <end position="317"/>
    </location>
</feature>
<keyword evidence="2" id="KW-0472">Membrane</keyword>
<evidence type="ECO:0000313" key="5">
    <source>
        <dbReference type="EMBL" id="GAA2172644.1"/>
    </source>
</evidence>
<evidence type="ECO:0000259" key="4">
    <source>
        <dbReference type="Pfam" id="PF26366"/>
    </source>
</evidence>
<feature type="signal peptide" evidence="3">
    <location>
        <begin position="1"/>
        <end position="20"/>
    </location>
</feature>
<reference evidence="6" key="1">
    <citation type="journal article" date="2019" name="Int. J. Syst. Evol. Microbiol.">
        <title>The Global Catalogue of Microorganisms (GCM) 10K type strain sequencing project: providing services to taxonomists for standard genome sequencing and annotation.</title>
        <authorList>
            <consortium name="The Broad Institute Genomics Platform"/>
            <consortium name="The Broad Institute Genome Sequencing Center for Infectious Disease"/>
            <person name="Wu L."/>
            <person name="Ma J."/>
        </authorList>
    </citation>
    <scope>NUCLEOTIDE SEQUENCE [LARGE SCALE GENOMIC DNA]</scope>
    <source>
        <strain evidence="6">JCM 16026</strain>
    </source>
</reference>
<comment type="caution">
    <text evidence="5">The sequence shown here is derived from an EMBL/GenBank/DDBJ whole genome shotgun (WGS) entry which is preliminary data.</text>
</comment>
<dbReference type="InterPro" id="IPR058407">
    <property type="entry name" value="DUF8094"/>
</dbReference>
<feature type="compositionally biased region" description="Basic and acidic residues" evidence="1">
    <location>
        <begin position="209"/>
        <end position="220"/>
    </location>
</feature>
<feature type="transmembrane region" description="Helical" evidence="2">
    <location>
        <begin position="168"/>
        <end position="191"/>
    </location>
</feature>
<proteinExistence type="predicted"/>
<keyword evidence="2" id="KW-0812">Transmembrane</keyword>
<keyword evidence="3" id="KW-0732">Signal</keyword>
<evidence type="ECO:0000256" key="2">
    <source>
        <dbReference type="SAM" id="Phobius"/>
    </source>
</evidence>
<keyword evidence="2" id="KW-1133">Transmembrane helix</keyword>
<evidence type="ECO:0000256" key="3">
    <source>
        <dbReference type="SAM" id="SignalP"/>
    </source>
</evidence>
<dbReference type="RefSeq" id="WP_344341381.1">
    <property type="nucleotide sequence ID" value="NZ_BAAAQT010000005.1"/>
</dbReference>
<dbReference type="Pfam" id="PF26366">
    <property type="entry name" value="DUF8094"/>
    <property type="match status" value="1"/>
</dbReference>
<evidence type="ECO:0000313" key="6">
    <source>
        <dbReference type="Proteomes" id="UP001501599"/>
    </source>
</evidence>
<feature type="compositionally biased region" description="Polar residues" evidence="1">
    <location>
        <begin position="323"/>
        <end position="337"/>
    </location>
</feature>
<feature type="region of interest" description="Disordered" evidence="1">
    <location>
        <begin position="197"/>
        <end position="283"/>
    </location>
</feature>
<accession>A0ABN3APF4</accession>
<organism evidence="5 6">
    <name type="scientific">Agrococcus versicolor</name>
    <dbReference type="NCBI Taxonomy" id="501482"/>
    <lineage>
        <taxon>Bacteria</taxon>
        <taxon>Bacillati</taxon>
        <taxon>Actinomycetota</taxon>
        <taxon>Actinomycetes</taxon>
        <taxon>Micrococcales</taxon>
        <taxon>Microbacteriaceae</taxon>
        <taxon>Agrococcus</taxon>
    </lineage>
</organism>